<dbReference type="EMBL" id="JXJN01023161">
    <property type="status" value="NOT_ANNOTATED_CDS"/>
    <property type="molecule type" value="Genomic_DNA"/>
</dbReference>
<dbReference type="Proteomes" id="UP000092460">
    <property type="component" value="Unassembled WGS sequence"/>
</dbReference>
<dbReference type="EnsemblMetazoa" id="GPPI045141-RA">
    <property type="protein sequence ID" value="GPPI045141-PA"/>
    <property type="gene ID" value="GPPI045141"/>
</dbReference>
<proteinExistence type="predicted"/>
<dbReference type="AlphaFoldDB" id="A0A1B0BZI8"/>
<sequence length="145" mass="16411">MNFHLVYNLWNNMQAIFIQIIENHRRLFSDVPSNTAFHTLLQLSQICGKSESCFSSSLAVVVPLHIPFKRQLLKRTFKEVSLDSLLSPITRASSNSVSISISGLFDVSFDSLSPLIDISINSTKLCECGKTDLKKEVRKRHNKKT</sequence>
<evidence type="ECO:0000313" key="2">
    <source>
        <dbReference type="Proteomes" id="UP000092460"/>
    </source>
</evidence>
<accession>A0A1B0BZI8</accession>
<protein>
    <submittedName>
        <fullName evidence="1">Uncharacterized protein</fullName>
    </submittedName>
</protein>
<evidence type="ECO:0000313" key="1">
    <source>
        <dbReference type="EnsemblMetazoa" id="GPPI045141-PA"/>
    </source>
</evidence>
<keyword evidence="2" id="KW-1185">Reference proteome</keyword>
<reference evidence="1" key="2">
    <citation type="submission" date="2020-05" db="UniProtKB">
        <authorList>
            <consortium name="EnsemblMetazoa"/>
        </authorList>
    </citation>
    <scope>IDENTIFICATION</scope>
    <source>
        <strain evidence="1">IAEA</strain>
    </source>
</reference>
<dbReference type="VEuPathDB" id="VectorBase:GPPI045141"/>
<name>A0A1B0BZI8_9MUSC</name>
<organism evidence="1 2">
    <name type="scientific">Glossina palpalis gambiensis</name>
    <dbReference type="NCBI Taxonomy" id="67801"/>
    <lineage>
        <taxon>Eukaryota</taxon>
        <taxon>Metazoa</taxon>
        <taxon>Ecdysozoa</taxon>
        <taxon>Arthropoda</taxon>
        <taxon>Hexapoda</taxon>
        <taxon>Insecta</taxon>
        <taxon>Pterygota</taxon>
        <taxon>Neoptera</taxon>
        <taxon>Endopterygota</taxon>
        <taxon>Diptera</taxon>
        <taxon>Brachycera</taxon>
        <taxon>Muscomorpha</taxon>
        <taxon>Hippoboscoidea</taxon>
        <taxon>Glossinidae</taxon>
        <taxon>Glossina</taxon>
    </lineage>
</organism>
<reference evidence="2" key="1">
    <citation type="submission" date="2015-01" db="EMBL/GenBank/DDBJ databases">
        <authorList>
            <person name="Aksoy S."/>
            <person name="Warren W."/>
            <person name="Wilson R.K."/>
        </authorList>
    </citation>
    <scope>NUCLEOTIDE SEQUENCE [LARGE SCALE GENOMIC DNA]</scope>
    <source>
        <strain evidence="2">IAEA</strain>
    </source>
</reference>